<protein>
    <recommendedName>
        <fullName evidence="2">histidine kinase</fullName>
        <ecNumber evidence="2">2.7.13.3</ecNumber>
    </recommendedName>
</protein>
<evidence type="ECO:0000313" key="12">
    <source>
        <dbReference type="Proteomes" id="UP000595894"/>
    </source>
</evidence>
<dbReference type="KEGG" id="sari:H5J25_10285"/>
<dbReference type="PANTHER" id="PTHR44688">
    <property type="entry name" value="DNA-BINDING TRANSCRIPTIONAL ACTIVATOR DEVR_DOSR"/>
    <property type="match status" value="1"/>
</dbReference>
<dbReference type="CDD" id="cd00130">
    <property type="entry name" value="PAS"/>
    <property type="match status" value="1"/>
</dbReference>
<dbReference type="Gene3D" id="1.10.10.10">
    <property type="entry name" value="Winged helix-like DNA-binding domain superfamily/Winged helix DNA-binding domain"/>
    <property type="match status" value="1"/>
</dbReference>
<dbReference type="SUPFAM" id="SSF52172">
    <property type="entry name" value="CheY-like"/>
    <property type="match status" value="1"/>
</dbReference>
<feature type="transmembrane region" description="Helical" evidence="8">
    <location>
        <begin position="35"/>
        <end position="51"/>
    </location>
</feature>
<dbReference type="GO" id="GO:0006355">
    <property type="term" value="P:regulation of DNA-templated transcription"/>
    <property type="evidence" value="ECO:0007669"/>
    <property type="project" value="InterPro"/>
</dbReference>
<evidence type="ECO:0000256" key="1">
    <source>
        <dbReference type="ARBA" id="ARBA00000085"/>
    </source>
</evidence>
<evidence type="ECO:0000256" key="8">
    <source>
        <dbReference type="SAM" id="Phobius"/>
    </source>
</evidence>
<dbReference type="SUPFAM" id="SSF47384">
    <property type="entry name" value="Homodimeric domain of signal transducing histidine kinase"/>
    <property type="match status" value="1"/>
</dbReference>
<dbReference type="InterPro" id="IPR003661">
    <property type="entry name" value="HisK_dim/P_dom"/>
</dbReference>
<dbReference type="PANTHER" id="PTHR44688:SF16">
    <property type="entry name" value="DNA-BINDING TRANSCRIPTIONAL ACTIVATOR DEVR_DOSR"/>
    <property type="match status" value="1"/>
</dbReference>
<evidence type="ECO:0000259" key="10">
    <source>
        <dbReference type="PROSITE" id="PS50110"/>
    </source>
</evidence>
<dbReference type="SMART" id="SM00421">
    <property type="entry name" value="HTH_LUXR"/>
    <property type="match status" value="1"/>
</dbReference>
<feature type="domain" description="HTH luxR-type" evidence="9">
    <location>
        <begin position="649"/>
        <end position="714"/>
    </location>
</feature>
<dbReference type="GO" id="GO:0003677">
    <property type="term" value="F:DNA binding"/>
    <property type="evidence" value="ECO:0007669"/>
    <property type="project" value="UniProtKB-KW"/>
</dbReference>
<accession>A0A974NSB3</accession>
<evidence type="ECO:0000259" key="9">
    <source>
        <dbReference type="PROSITE" id="PS50043"/>
    </source>
</evidence>
<evidence type="ECO:0000256" key="7">
    <source>
        <dbReference type="SAM" id="MobiDB-lite"/>
    </source>
</evidence>
<keyword evidence="12" id="KW-1185">Reference proteome</keyword>
<dbReference type="PROSITE" id="PS50043">
    <property type="entry name" value="HTH_LUXR_2"/>
    <property type="match status" value="1"/>
</dbReference>
<dbReference type="InterPro" id="IPR011006">
    <property type="entry name" value="CheY-like_superfamily"/>
</dbReference>
<evidence type="ECO:0000313" key="11">
    <source>
        <dbReference type="EMBL" id="QQV75976.1"/>
    </source>
</evidence>
<keyword evidence="8" id="KW-0472">Membrane</keyword>
<dbReference type="Pfam" id="PF00512">
    <property type="entry name" value="HisKA"/>
    <property type="match status" value="1"/>
</dbReference>
<keyword evidence="5" id="KW-0804">Transcription</keyword>
<dbReference type="Pfam" id="PF00072">
    <property type="entry name" value="Response_reg"/>
    <property type="match status" value="1"/>
</dbReference>
<evidence type="ECO:0000256" key="2">
    <source>
        <dbReference type="ARBA" id="ARBA00012438"/>
    </source>
</evidence>
<organism evidence="11 12">
    <name type="scientific">Sphingomonas aliaeris</name>
    <dbReference type="NCBI Taxonomy" id="2759526"/>
    <lineage>
        <taxon>Bacteria</taxon>
        <taxon>Pseudomonadati</taxon>
        <taxon>Pseudomonadota</taxon>
        <taxon>Alphaproteobacteria</taxon>
        <taxon>Sphingomonadales</taxon>
        <taxon>Sphingomonadaceae</taxon>
        <taxon>Sphingomonas</taxon>
    </lineage>
</organism>
<feature type="domain" description="Response regulatory" evidence="10">
    <location>
        <begin position="519"/>
        <end position="633"/>
    </location>
</feature>
<dbReference type="Gene3D" id="1.10.287.130">
    <property type="match status" value="1"/>
</dbReference>
<name>A0A974NSB3_9SPHN</name>
<dbReference type="PROSITE" id="PS00622">
    <property type="entry name" value="HTH_LUXR_1"/>
    <property type="match status" value="1"/>
</dbReference>
<dbReference type="PRINTS" id="PR00038">
    <property type="entry name" value="HTHLUXR"/>
</dbReference>
<keyword evidence="8" id="KW-1133">Transmembrane helix</keyword>
<dbReference type="InterPro" id="IPR001789">
    <property type="entry name" value="Sig_transdc_resp-reg_receiver"/>
</dbReference>
<dbReference type="Gene3D" id="3.40.50.2300">
    <property type="match status" value="1"/>
</dbReference>
<feature type="modified residue" description="4-aspartylphosphate" evidence="6">
    <location>
        <position position="568"/>
    </location>
</feature>
<keyword evidence="3" id="KW-0805">Transcription regulation</keyword>
<dbReference type="SUPFAM" id="SSF46894">
    <property type="entry name" value="C-terminal effector domain of the bipartite response regulators"/>
    <property type="match status" value="1"/>
</dbReference>
<dbReference type="InterPro" id="IPR000792">
    <property type="entry name" value="Tscrpt_reg_LuxR_C"/>
</dbReference>
<dbReference type="Proteomes" id="UP000595894">
    <property type="component" value="Chromosome"/>
</dbReference>
<keyword evidence="8" id="KW-0812">Transmembrane</keyword>
<evidence type="ECO:0000256" key="3">
    <source>
        <dbReference type="ARBA" id="ARBA00023015"/>
    </source>
</evidence>
<dbReference type="InterPro" id="IPR016032">
    <property type="entry name" value="Sig_transdc_resp-reg_C-effctor"/>
</dbReference>
<dbReference type="PROSITE" id="PS50110">
    <property type="entry name" value="RESPONSE_REGULATORY"/>
    <property type="match status" value="1"/>
</dbReference>
<feature type="transmembrane region" description="Helical" evidence="8">
    <location>
        <begin position="58"/>
        <end position="76"/>
    </location>
</feature>
<sequence length="725" mass="78520">MGGDRLGGRWMAVIRAAMASCLAAGIFALDILSPLQGAVAVLYTIVVLLIAREQRRLPVHIAGAVCASLAIIGYWISHGADPLGSPTMRLGVSLVAIATTALLCARQITVAAERRRADERYGMIFDATGFPIWESDWSAAYEMLTAGEASSLDLVQRAAGPTYIRDANQEVARLFGYSDRSELIGGNIIAHHTVAAQTAQVRIFERLLRGDMPVEEEVQFRTTTGDLIDVVLRVTLPPDHQGWKHVLITALDVTQRNRAQAKLAESQAELAHMARVTTLGQLAASIAHEVNQPLSAIITYAKSGRRWLAQEAPGAAEVADCLDHVASNGRRAADVIARIRDLARKTEPQRETVEISKLVADTVTILDRDLGAGHVAVQVALDNRLPSVCGDRVQFAAGADEPSHQRTAGDGGNARGASFVMYRCPHRRRTGGDRYQRLRCRAFRRRSGKPVQTVLYHQAGRHGHGSVDLPIDRGAAWRHAVSGRKCGRRSDIQPPPADCGRVRKDRGVTSADTEAPLDCVCVIDDDADVRGAIGSLLRSVGYDVRLYDGPGAFLSAGSPDATSCLVLDIRLSGENGLDFQERLAAQGIVIPVVLITGHGDIPMTVRGMRAGAIDFLPKPFEDDQLLTAVAAALDTDRTRRATSAGVAGLKAGYERLTPREREVMRLVVTGLMNKQVAARLALSEITVKIHRGNVMRKMEAQSLADLVRMAEQLGVRDESIHRFNI</sequence>
<dbReference type="EC" id="2.7.13.3" evidence="2"/>
<evidence type="ECO:0000256" key="5">
    <source>
        <dbReference type="ARBA" id="ARBA00023163"/>
    </source>
</evidence>
<dbReference type="Gene3D" id="3.30.450.20">
    <property type="entry name" value="PAS domain"/>
    <property type="match status" value="1"/>
</dbReference>
<feature type="transmembrane region" description="Helical" evidence="8">
    <location>
        <begin position="12"/>
        <end position="29"/>
    </location>
</feature>
<keyword evidence="6" id="KW-0597">Phosphoprotein</keyword>
<dbReference type="AlphaFoldDB" id="A0A974NSB3"/>
<dbReference type="CDD" id="cd17537">
    <property type="entry name" value="REC_FixJ"/>
    <property type="match status" value="1"/>
</dbReference>
<evidence type="ECO:0000256" key="4">
    <source>
        <dbReference type="ARBA" id="ARBA00023125"/>
    </source>
</evidence>
<dbReference type="CDD" id="cd00082">
    <property type="entry name" value="HisKA"/>
    <property type="match status" value="1"/>
</dbReference>
<dbReference type="InterPro" id="IPR036388">
    <property type="entry name" value="WH-like_DNA-bd_sf"/>
</dbReference>
<dbReference type="SUPFAM" id="SSF55785">
    <property type="entry name" value="PYP-like sensor domain (PAS domain)"/>
    <property type="match status" value="1"/>
</dbReference>
<feature type="region of interest" description="Disordered" evidence="7">
    <location>
        <begin position="486"/>
        <end position="505"/>
    </location>
</feature>
<dbReference type="EMBL" id="CP061035">
    <property type="protein sequence ID" value="QQV75976.1"/>
    <property type="molecule type" value="Genomic_DNA"/>
</dbReference>
<dbReference type="InterPro" id="IPR036097">
    <property type="entry name" value="HisK_dim/P_sf"/>
</dbReference>
<gene>
    <name evidence="11" type="ORF">H5J25_10285</name>
</gene>
<dbReference type="CDD" id="cd06170">
    <property type="entry name" value="LuxR_C_like"/>
    <property type="match status" value="1"/>
</dbReference>
<proteinExistence type="predicted"/>
<dbReference type="NCBIfam" id="TIGR00229">
    <property type="entry name" value="sensory_box"/>
    <property type="match status" value="1"/>
</dbReference>
<dbReference type="GO" id="GO:0000155">
    <property type="term" value="F:phosphorelay sensor kinase activity"/>
    <property type="evidence" value="ECO:0007669"/>
    <property type="project" value="InterPro"/>
</dbReference>
<dbReference type="InterPro" id="IPR000014">
    <property type="entry name" value="PAS"/>
</dbReference>
<keyword evidence="4" id="KW-0238">DNA-binding</keyword>
<dbReference type="InterPro" id="IPR035965">
    <property type="entry name" value="PAS-like_dom_sf"/>
</dbReference>
<comment type="catalytic activity">
    <reaction evidence="1">
        <text>ATP + protein L-histidine = ADP + protein N-phospho-L-histidine.</text>
        <dbReference type="EC" id="2.7.13.3"/>
    </reaction>
</comment>
<evidence type="ECO:0000256" key="6">
    <source>
        <dbReference type="PROSITE-ProRule" id="PRU00169"/>
    </source>
</evidence>
<dbReference type="SMART" id="SM00388">
    <property type="entry name" value="HisKA"/>
    <property type="match status" value="1"/>
</dbReference>
<dbReference type="SMART" id="SM00448">
    <property type="entry name" value="REC"/>
    <property type="match status" value="1"/>
</dbReference>
<dbReference type="Pfam" id="PF00196">
    <property type="entry name" value="GerE"/>
    <property type="match status" value="1"/>
</dbReference>
<reference evidence="12" key="1">
    <citation type="submission" date="2020-09" db="EMBL/GenBank/DDBJ databases">
        <title>Sphingomonas sp., a new species isolated from pork steak.</title>
        <authorList>
            <person name="Heidler von Heilborn D."/>
        </authorList>
    </citation>
    <scope>NUCLEOTIDE SEQUENCE [LARGE SCALE GENOMIC DNA]</scope>
</reference>